<protein>
    <submittedName>
        <fullName evidence="1">Uncharacterized protein</fullName>
    </submittedName>
</protein>
<gene>
    <name evidence="1" type="ORF">METZ01_LOCUS451391</name>
</gene>
<name>A0A382ZSN3_9ZZZZ</name>
<evidence type="ECO:0000313" key="1">
    <source>
        <dbReference type="EMBL" id="SVD98537.1"/>
    </source>
</evidence>
<sequence length="46" mass="5035">MQSNLEKRIGVDVGRRAKLEDGLAWAAANEVFYVDIQLDSGANAIE</sequence>
<accession>A0A382ZSN3</accession>
<organism evidence="1">
    <name type="scientific">marine metagenome</name>
    <dbReference type="NCBI Taxonomy" id="408172"/>
    <lineage>
        <taxon>unclassified sequences</taxon>
        <taxon>metagenomes</taxon>
        <taxon>ecological metagenomes</taxon>
    </lineage>
</organism>
<dbReference type="AlphaFoldDB" id="A0A382ZSN3"/>
<feature type="non-terminal residue" evidence="1">
    <location>
        <position position="46"/>
    </location>
</feature>
<reference evidence="1" key="1">
    <citation type="submission" date="2018-05" db="EMBL/GenBank/DDBJ databases">
        <authorList>
            <person name="Lanie J.A."/>
            <person name="Ng W.-L."/>
            <person name="Kazmierczak K.M."/>
            <person name="Andrzejewski T.M."/>
            <person name="Davidsen T.M."/>
            <person name="Wayne K.J."/>
            <person name="Tettelin H."/>
            <person name="Glass J.I."/>
            <person name="Rusch D."/>
            <person name="Podicherti R."/>
            <person name="Tsui H.-C.T."/>
            <person name="Winkler M.E."/>
        </authorList>
    </citation>
    <scope>NUCLEOTIDE SEQUENCE</scope>
</reference>
<proteinExistence type="predicted"/>
<dbReference type="EMBL" id="UINC01186354">
    <property type="protein sequence ID" value="SVD98537.1"/>
    <property type="molecule type" value="Genomic_DNA"/>
</dbReference>